<evidence type="ECO:0000256" key="11">
    <source>
        <dbReference type="ARBA" id="ARBA00022989"/>
    </source>
</evidence>
<reference evidence="17" key="1">
    <citation type="journal article" date="2020" name="mSystems">
        <title>Genome- and Community-Level Interaction Insights into Carbon Utilization and Element Cycling Functions of Hydrothermarchaeota in Hydrothermal Sediment.</title>
        <authorList>
            <person name="Zhou Z."/>
            <person name="Liu Y."/>
            <person name="Xu W."/>
            <person name="Pan J."/>
            <person name="Luo Z.H."/>
            <person name="Li M."/>
        </authorList>
    </citation>
    <scope>NUCLEOTIDE SEQUENCE [LARGE SCALE GENOMIC DNA]</scope>
    <source>
        <strain evidence="17">SpSt-81</strain>
    </source>
</reference>
<keyword evidence="7 14" id="KW-0812">Transmembrane</keyword>
<evidence type="ECO:0000259" key="15">
    <source>
        <dbReference type="Pfam" id="PF00905"/>
    </source>
</evidence>
<dbReference type="Gene3D" id="3.30.1390.30">
    <property type="entry name" value="Penicillin-binding protein 2a, domain 3"/>
    <property type="match status" value="1"/>
</dbReference>
<keyword evidence="13" id="KW-0961">Cell wall biogenesis/degradation</keyword>
<dbReference type="GO" id="GO:0009002">
    <property type="term" value="F:serine-type D-Ala-D-Ala carboxypeptidase activity"/>
    <property type="evidence" value="ECO:0007669"/>
    <property type="project" value="InterPro"/>
</dbReference>
<dbReference type="GO" id="GO:0005886">
    <property type="term" value="C:plasma membrane"/>
    <property type="evidence" value="ECO:0007669"/>
    <property type="project" value="UniProtKB-SubCell"/>
</dbReference>
<dbReference type="PANTHER" id="PTHR30627">
    <property type="entry name" value="PEPTIDOGLYCAN D,D-TRANSPEPTIDASE"/>
    <property type="match status" value="1"/>
</dbReference>
<evidence type="ECO:0000259" key="16">
    <source>
        <dbReference type="Pfam" id="PF03717"/>
    </source>
</evidence>
<sequence length="575" mass="65093">MKNHEIFFKRIIEVAILLIILRLFYLQIYKGDFYQDLAQRNYMKSVILPAPRGIIYDRNGVILAENKIKYSLYLIPPYKYEREKVKRLSNVIKMKDKDIEKIYNKISPFYPAVLLKNNLDIKEILLLEENREDLPPFSINIEFERYYPFGSLASHVIGYMGEVSKEELEDEESDYSLGEKSGKYGVEAFYEKYLRGKKGFRGILLHASNTENITVGQKDPVPGESLILSLDLNIQKVAEDALGEERGCVIVSRADTGEVLSMASHPAFDPNKFITGFTKEEWNNLINDINKPLNNKAISALYPPGSIFKLIVALSALENKKISPNDTFYCPGEFYLGGYSYKCWKKGGHRRINFVDGIAQSCNVVFYNVGLRVGEDQIFKYAKDFMLDSKVGIDLPGEVKGFIPSKEWKVKTFKEPWYPGDTVNLSIGQGFVLVTPLEIHAMMSMLATEGILVKPHVLKGIVTENGIEEVRPEIIKEVKINKSIWEILKEGMKKVVEEGTGIAVKFPGVEIFGKTGTAENPHGESHAWFSSFFRVNDVPYVVTVFVEHGKSGGGRAALIARKIIEYMIKGGKNIE</sequence>
<dbReference type="GO" id="GO:0008360">
    <property type="term" value="P:regulation of cell shape"/>
    <property type="evidence" value="ECO:0007669"/>
    <property type="project" value="UniProtKB-KW"/>
</dbReference>
<dbReference type="SUPFAM" id="SSF56519">
    <property type="entry name" value="Penicillin binding protein dimerisation domain"/>
    <property type="match status" value="1"/>
</dbReference>
<dbReference type="InterPro" id="IPR036138">
    <property type="entry name" value="PBP_dimer_sf"/>
</dbReference>
<evidence type="ECO:0000256" key="3">
    <source>
        <dbReference type="ARBA" id="ARBA00022475"/>
    </source>
</evidence>
<dbReference type="FunFam" id="3.40.710.10:FF:000024">
    <property type="entry name" value="Penicillin-binding protein 2"/>
    <property type="match status" value="1"/>
</dbReference>
<evidence type="ECO:0000256" key="14">
    <source>
        <dbReference type="SAM" id="Phobius"/>
    </source>
</evidence>
<evidence type="ECO:0000256" key="13">
    <source>
        <dbReference type="ARBA" id="ARBA00023316"/>
    </source>
</evidence>
<feature type="domain" description="Penicillin-binding protein dimerisation" evidence="16">
    <location>
        <begin position="48"/>
        <end position="210"/>
    </location>
</feature>
<dbReference type="InterPro" id="IPR012338">
    <property type="entry name" value="Beta-lactam/transpept-like"/>
</dbReference>
<dbReference type="InterPro" id="IPR017790">
    <property type="entry name" value="Penicillin-binding_protein_2"/>
</dbReference>
<dbReference type="AlphaFoldDB" id="A0A7C3RK38"/>
<dbReference type="SUPFAM" id="SSF56601">
    <property type="entry name" value="beta-lactamase/transpeptidase-like"/>
    <property type="match status" value="1"/>
</dbReference>
<dbReference type="GO" id="GO:0008658">
    <property type="term" value="F:penicillin binding"/>
    <property type="evidence" value="ECO:0007669"/>
    <property type="project" value="InterPro"/>
</dbReference>
<keyword evidence="9" id="KW-0133">Cell shape</keyword>
<dbReference type="Pfam" id="PF03717">
    <property type="entry name" value="PBP_dimer"/>
    <property type="match status" value="1"/>
</dbReference>
<protein>
    <submittedName>
        <fullName evidence="17">Penicillin-binding protein 2</fullName>
    </submittedName>
</protein>
<dbReference type="PANTHER" id="PTHR30627:SF2">
    <property type="entry name" value="PEPTIDOGLYCAN D,D-TRANSPEPTIDASE MRDA"/>
    <property type="match status" value="1"/>
</dbReference>
<dbReference type="NCBIfam" id="TIGR03423">
    <property type="entry name" value="pbp2_mrdA"/>
    <property type="match status" value="1"/>
</dbReference>
<keyword evidence="5" id="KW-0121">Carboxypeptidase</keyword>
<dbReference type="GO" id="GO:0071972">
    <property type="term" value="F:peptidoglycan L,D-transpeptidase activity"/>
    <property type="evidence" value="ECO:0007669"/>
    <property type="project" value="TreeGrafter"/>
</dbReference>
<comment type="caution">
    <text evidence="17">The sequence shown here is derived from an EMBL/GenBank/DDBJ whole genome shotgun (WGS) entry which is preliminary data.</text>
</comment>
<name>A0A7C3RK38_DICTH</name>
<evidence type="ECO:0000256" key="5">
    <source>
        <dbReference type="ARBA" id="ARBA00022645"/>
    </source>
</evidence>
<evidence type="ECO:0000313" key="17">
    <source>
        <dbReference type="EMBL" id="HFX13539.1"/>
    </source>
</evidence>
<dbReference type="InterPro" id="IPR050515">
    <property type="entry name" value="Beta-lactam/transpept"/>
</dbReference>
<dbReference type="GO" id="GO:0009252">
    <property type="term" value="P:peptidoglycan biosynthetic process"/>
    <property type="evidence" value="ECO:0007669"/>
    <property type="project" value="UniProtKB-KW"/>
</dbReference>
<accession>A0A7C3RK38</accession>
<comment type="subcellular location">
    <subcellularLocation>
        <location evidence="2">Cell membrane</location>
    </subcellularLocation>
    <subcellularLocation>
        <location evidence="1">Membrane</location>
        <topology evidence="1">Single-pass membrane protein</topology>
    </subcellularLocation>
</comment>
<keyword evidence="10" id="KW-0573">Peptidoglycan synthesis</keyword>
<keyword evidence="6" id="KW-0645">Protease</keyword>
<evidence type="ECO:0000256" key="8">
    <source>
        <dbReference type="ARBA" id="ARBA00022801"/>
    </source>
</evidence>
<proteinExistence type="predicted"/>
<keyword evidence="4" id="KW-0997">Cell inner membrane</keyword>
<feature type="domain" description="Penicillin-binding protein transpeptidase" evidence="15">
    <location>
        <begin position="247"/>
        <end position="565"/>
    </location>
</feature>
<evidence type="ECO:0000256" key="7">
    <source>
        <dbReference type="ARBA" id="ARBA00022692"/>
    </source>
</evidence>
<keyword evidence="12 14" id="KW-0472">Membrane</keyword>
<dbReference type="InterPro" id="IPR001460">
    <property type="entry name" value="PCN-bd_Tpept"/>
</dbReference>
<evidence type="ECO:0000256" key="12">
    <source>
        <dbReference type="ARBA" id="ARBA00023136"/>
    </source>
</evidence>
<keyword evidence="8" id="KW-0378">Hydrolase</keyword>
<dbReference type="Pfam" id="PF00905">
    <property type="entry name" value="Transpeptidase"/>
    <property type="match status" value="1"/>
</dbReference>
<organism evidence="17">
    <name type="scientific">Dictyoglomus thermophilum</name>
    <dbReference type="NCBI Taxonomy" id="14"/>
    <lineage>
        <taxon>Bacteria</taxon>
        <taxon>Pseudomonadati</taxon>
        <taxon>Dictyoglomota</taxon>
        <taxon>Dictyoglomia</taxon>
        <taxon>Dictyoglomales</taxon>
        <taxon>Dictyoglomaceae</taxon>
        <taxon>Dictyoglomus</taxon>
    </lineage>
</organism>
<keyword evidence="11 14" id="KW-1133">Transmembrane helix</keyword>
<evidence type="ECO:0000256" key="2">
    <source>
        <dbReference type="ARBA" id="ARBA00004236"/>
    </source>
</evidence>
<dbReference type="Gene3D" id="3.40.710.10">
    <property type="entry name" value="DD-peptidase/beta-lactamase superfamily"/>
    <property type="match status" value="1"/>
</dbReference>
<evidence type="ECO:0000256" key="6">
    <source>
        <dbReference type="ARBA" id="ARBA00022670"/>
    </source>
</evidence>
<gene>
    <name evidence="17" type="primary">mrdA</name>
    <name evidence="17" type="ORF">ENW00_05155</name>
</gene>
<evidence type="ECO:0000256" key="9">
    <source>
        <dbReference type="ARBA" id="ARBA00022960"/>
    </source>
</evidence>
<dbReference type="GO" id="GO:0006508">
    <property type="term" value="P:proteolysis"/>
    <property type="evidence" value="ECO:0007669"/>
    <property type="project" value="UniProtKB-KW"/>
</dbReference>
<evidence type="ECO:0000256" key="4">
    <source>
        <dbReference type="ARBA" id="ARBA00022519"/>
    </source>
</evidence>
<evidence type="ECO:0000256" key="10">
    <source>
        <dbReference type="ARBA" id="ARBA00022984"/>
    </source>
</evidence>
<keyword evidence="3" id="KW-1003">Cell membrane</keyword>
<feature type="transmembrane region" description="Helical" evidence="14">
    <location>
        <begin position="7"/>
        <end position="25"/>
    </location>
</feature>
<evidence type="ECO:0000256" key="1">
    <source>
        <dbReference type="ARBA" id="ARBA00004167"/>
    </source>
</evidence>
<dbReference type="GO" id="GO:0071555">
    <property type="term" value="P:cell wall organization"/>
    <property type="evidence" value="ECO:0007669"/>
    <property type="project" value="UniProtKB-KW"/>
</dbReference>
<dbReference type="InterPro" id="IPR005311">
    <property type="entry name" value="PBP_dimer"/>
</dbReference>
<dbReference type="Gene3D" id="3.90.1310.10">
    <property type="entry name" value="Penicillin-binding protein 2a (Domain 2)"/>
    <property type="match status" value="1"/>
</dbReference>
<dbReference type="EMBL" id="DTIN01000014">
    <property type="protein sequence ID" value="HFX13539.1"/>
    <property type="molecule type" value="Genomic_DNA"/>
</dbReference>